<dbReference type="InterPro" id="IPR050596">
    <property type="entry name" value="AspAT/PAT-like"/>
</dbReference>
<evidence type="ECO:0000313" key="7">
    <source>
        <dbReference type="EMBL" id="KAK3298778.1"/>
    </source>
</evidence>
<feature type="domain" description="Aminotransferase class I/classII large" evidence="6">
    <location>
        <begin position="23"/>
        <end position="112"/>
    </location>
</feature>
<dbReference type="Proteomes" id="UP001278766">
    <property type="component" value="Unassembled WGS sequence"/>
</dbReference>
<keyword evidence="3" id="KW-0032">Aminotransferase</keyword>
<comment type="similarity">
    <text evidence="2">Belongs to the class-I pyridoxal-phosphate-dependent aminotransferase family.</text>
</comment>
<dbReference type="AlphaFoldDB" id="A0AAE0HLI3"/>
<evidence type="ECO:0000256" key="5">
    <source>
        <dbReference type="ARBA" id="ARBA00022898"/>
    </source>
</evidence>
<dbReference type="InterPro" id="IPR004838">
    <property type="entry name" value="NHTrfase_class1_PyrdxlP-BS"/>
</dbReference>
<dbReference type="PANTHER" id="PTHR46383:SF1">
    <property type="entry name" value="ASPARTATE AMINOTRANSFERASE"/>
    <property type="match status" value="1"/>
</dbReference>
<accession>A0AAE0HLI3</accession>
<dbReference type="InterPro" id="IPR004839">
    <property type="entry name" value="Aminotransferase_I/II_large"/>
</dbReference>
<keyword evidence="5" id="KW-0663">Pyridoxal phosphate</keyword>
<dbReference type="InterPro" id="IPR015421">
    <property type="entry name" value="PyrdxlP-dep_Trfase_major"/>
</dbReference>
<dbReference type="PROSITE" id="PS00105">
    <property type="entry name" value="AA_TRANSFER_CLASS_1"/>
    <property type="match status" value="1"/>
</dbReference>
<comment type="caution">
    <text evidence="7">The sequence shown here is derived from an EMBL/GenBank/DDBJ whole genome shotgun (WGS) entry which is preliminary data.</text>
</comment>
<evidence type="ECO:0000256" key="4">
    <source>
        <dbReference type="ARBA" id="ARBA00022679"/>
    </source>
</evidence>
<reference evidence="7" key="2">
    <citation type="submission" date="2023-06" db="EMBL/GenBank/DDBJ databases">
        <authorList>
            <consortium name="Lawrence Berkeley National Laboratory"/>
            <person name="Haridas S."/>
            <person name="Hensen N."/>
            <person name="Bonometti L."/>
            <person name="Westerberg I."/>
            <person name="Brannstrom I.O."/>
            <person name="Guillou S."/>
            <person name="Cros-Aarteil S."/>
            <person name="Calhoun S."/>
            <person name="Kuo A."/>
            <person name="Mondo S."/>
            <person name="Pangilinan J."/>
            <person name="Riley R."/>
            <person name="Labutti K."/>
            <person name="Andreopoulos B."/>
            <person name="Lipzen A."/>
            <person name="Chen C."/>
            <person name="Yanf M."/>
            <person name="Daum C."/>
            <person name="Ng V."/>
            <person name="Clum A."/>
            <person name="Steindorff A."/>
            <person name="Ohm R."/>
            <person name="Martin F."/>
            <person name="Silar P."/>
            <person name="Natvig D."/>
            <person name="Lalanne C."/>
            <person name="Gautier V."/>
            <person name="Ament-Velasquez S.L."/>
            <person name="Kruys A."/>
            <person name="Hutchinson M.I."/>
            <person name="Powell A.J."/>
            <person name="Barry K."/>
            <person name="Miller A.N."/>
            <person name="Grigoriev I.V."/>
            <person name="Debuchy R."/>
            <person name="Gladieux P."/>
            <person name="Thoren M.H."/>
            <person name="Johannesson H."/>
        </authorList>
    </citation>
    <scope>NUCLEOTIDE SEQUENCE</scope>
    <source>
        <strain evidence="7">CBS 168.71</strain>
    </source>
</reference>
<reference evidence="7" key="1">
    <citation type="journal article" date="2023" name="Mol. Phylogenet. Evol.">
        <title>Genome-scale phylogeny and comparative genomics of the fungal order Sordariales.</title>
        <authorList>
            <person name="Hensen N."/>
            <person name="Bonometti L."/>
            <person name="Westerberg I."/>
            <person name="Brannstrom I.O."/>
            <person name="Guillou S."/>
            <person name="Cros-Aarteil S."/>
            <person name="Calhoun S."/>
            <person name="Haridas S."/>
            <person name="Kuo A."/>
            <person name="Mondo S."/>
            <person name="Pangilinan J."/>
            <person name="Riley R."/>
            <person name="LaButti K."/>
            <person name="Andreopoulos B."/>
            <person name="Lipzen A."/>
            <person name="Chen C."/>
            <person name="Yan M."/>
            <person name="Daum C."/>
            <person name="Ng V."/>
            <person name="Clum A."/>
            <person name="Steindorff A."/>
            <person name="Ohm R.A."/>
            <person name="Martin F."/>
            <person name="Silar P."/>
            <person name="Natvig D.O."/>
            <person name="Lalanne C."/>
            <person name="Gautier V."/>
            <person name="Ament-Velasquez S.L."/>
            <person name="Kruys A."/>
            <person name="Hutchinson M.I."/>
            <person name="Powell A.J."/>
            <person name="Barry K."/>
            <person name="Miller A.N."/>
            <person name="Grigoriev I.V."/>
            <person name="Debuchy R."/>
            <person name="Gladieux P."/>
            <person name="Hiltunen Thoren M."/>
            <person name="Johannesson H."/>
        </authorList>
    </citation>
    <scope>NUCLEOTIDE SEQUENCE</scope>
    <source>
        <strain evidence="7">CBS 168.71</strain>
    </source>
</reference>
<dbReference type="GO" id="GO:0008483">
    <property type="term" value="F:transaminase activity"/>
    <property type="evidence" value="ECO:0007669"/>
    <property type="project" value="UniProtKB-KW"/>
</dbReference>
<protein>
    <submittedName>
        <fullName evidence="7">Pyridoxal phosphate-dependent transferase</fullName>
    </submittedName>
</protein>
<name>A0AAE0HLI3_9PEZI</name>
<dbReference type="SUPFAM" id="SSF53383">
    <property type="entry name" value="PLP-dependent transferases"/>
    <property type="match status" value="1"/>
</dbReference>
<dbReference type="InterPro" id="IPR015424">
    <property type="entry name" value="PyrdxlP-dep_Trfase"/>
</dbReference>
<comment type="cofactor">
    <cofactor evidence="1">
        <name>pyridoxal 5'-phosphate</name>
        <dbReference type="ChEBI" id="CHEBI:597326"/>
    </cofactor>
</comment>
<evidence type="ECO:0000256" key="3">
    <source>
        <dbReference type="ARBA" id="ARBA00022576"/>
    </source>
</evidence>
<dbReference type="GeneID" id="87843359"/>
<keyword evidence="4 7" id="KW-0808">Transferase</keyword>
<keyword evidence="8" id="KW-1185">Reference proteome</keyword>
<dbReference type="EMBL" id="JAUEPN010000002">
    <property type="protein sequence ID" value="KAK3298778.1"/>
    <property type="molecule type" value="Genomic_DNA"/>
</dbReference>
<evidence type="ECO:0000256" key="1">
    <source>
        <dbReference type="ARBA" id="ARBA00001933"/>
    </source>
</evidence>
<dbReference type="RefSeq" id="XP_062662292.1">
    <property type="nucleotide sequence ID" value="XM_062806411.1"/>
</dbReference>
<evidence type="ECO:0000313" key="8">
    <source>
        <dbReference type="Proteomes" id="UP001278766"/>
    </source>
</evidence>
<sequence length="138" mass="14405">MALLVTIVTPYRGLLHPAIRPGATKLISICSPNNPTGTKCSASELQSLASLAKDAGCCLLIDETYVDLDYASWDHGDQAKATVLGGAELGSHVITVSSMSKADGVPGIRVGWPHRHGPRSHGEQFLAAKEQISISGSG</sequence>
<dbReference type="Pfam" id="PF00155">
    <property type="entry name" value="Aminotran_1_2"/>
    <property type="match status" value="1"/>
</dbReference>
<evidence type="ECO:0000259" key="6">
    <source>
        <dbReference type="Pfam" id="PF00155"/>
    </source>
</evidence>
<dbReference type="GO" id="GO:0030170">
    <property type="term" value="F:pyridoxal phosphate binding"/>
    <property type="evidence" value="ECO:0007669"/>
    <property type="project" value="InterPro"/>
</dbReference>
<dbReference type="PANTHER" id="PTHR46383">
    <property type="entry name" value="ASPARTATE AMINOTRANSFERASE"/>
    <property type="match status" value="1"/>
</dbReference>
<proteinExistence type="inferred from homology"/>
<gene>
    <name evidence="7" type="ORF">B0H64DRAFT_439218</name>
</gene>
<dbReference type="GO" id="GO:0006520">
    <property type="term" value="P:amino acid metabolic process"/>
    <property type="evidence" value="ECO:0007669"/>
    <property type="project" value="InterPro"/>
</dbReference>
<dbReference type="Gene3D" id="3.40.640.10">
    <property type="entry name" value="Type I PLP-dependent aspartate aminotransferase-like (Major domain)"/>
    <property type="match status" value="1"/>
</dbReference>
<organism evidence="7 8">
    <name type="scientific">Chaetomium fimeti</name>
    <dbReference type="NCBI Taxonomy" id="1854472"/>
    <lineage>
        <taxon>Eukaryota</taxon>
        <taxon>Fungi</taxon>
        <taxon>Dikarya</taxon>
        <taxon>Ascomycota</taxon>
        <taxon>Pezizomycotina</taxon>
        <taxon>Sordariomycetes</taxon>
        <taxon>Sordariomycetidae</taxon>
        <taxon>Sordariales</taxon>
        <taxon>Chaetomiaceae</taxon>
        <taxon>Chaetomium</taxon>
    </lineage>
</organism>
<evidence type="ECO:0000256" key="2">
    <source>
        <dbReference type="ARBA" id="ARBA00007441"/>
    </source>
</evidence>